<name>A0A2T0B5K3_9CLOT</name>
<dbReference type="OrthoDB" id="9795247at2"/>
<dbReference type="InterPro" id="IPR000600">
    <property type="entry name" value="ROK"/>
</dbReference>
<evidence type="ECO:0000313" key="3">
    <source>
        <dbReference type="Proteomes" id="UP000239706"/>
    </source>
</evidence>
<keyword evidence="2" id="KW-0808">Transferase</keyword>
<dbReference type="EMBL" id="PVXO01000030">
    <property type="protein sequence ID" value="PRR79155.1"/>
    <property type="molecule type" value="Genomic_DNA"/>
</dbReference>
<sequence>MKIKNIICFDIGGTFIKYGVITENGDILYKDKTPTPKSLCRVNIPKKLCEIINDLKEQYNIEYAGISTAGQVDIQKGEVVAGAINFADYSGAKLAEEILKETGVKAFAENDVNAAALGEMWVGAARNLDTFVCLTLGTGIGGAIVINRSLYRGVGGYAGEVGHMTINFNGEKCNCGFQGCFENYASTSALVKKYNKAVKVEDSLANGEEVMQKVQDGNTIVCNIYKEYLNNLVVGLVNLTHILDPGTIIIGGGIAAQGDKFFNQVNSLFKKKVMEPYRGHTKIIKAGLNNDAGLLGACYIVKDRLSH</sequence>
<dbReference type="SUPFAM" id="SSF53067">
    <property type="entry name" value="Actin-like ATPase domain"/>
    <property type="match status" value="1"/>
</dbReference>
<dbReference type="EC" id="2.7.1.2" evidence="2"/>
<dbReference type="PROSITE" id="PS01125">
    <property type="entry name" value="ROK"/>
    <property type="match status" value="1"/>
</dbReference>
<accession>A0A2T0B5K3</accession>
<keyword evidence="3" id="KW-1185">Reference proteome</keyword>
<dbReference type="CDD" id="cd24068">
    <property type="entry name" value="ASKHA_NBD_ROK_FnNanK-like"/>
    <property type="match status" value="1"/>
</dbReference>
<evidence type="ECO:0000313" key="2">
    <source>
        <dbReference type="EMBL" id="PRR79155.1"/>
    </source>
</evidence>
<dbReference type="Gene3D" id="3.30.420.40">
    <property type="match status" value="2"/>
</dbReference>
<reference evidence="2 3" key="1">
    <citation type="submission" date="2018-03" db="EMBL/GenBank/DDBJ databases">
        <title>Genome sequence of Clostridium liquoris DSM 100320.</title>
        <authorList>
            <person name="Poehlein A."/>
            <person name="Daniel R."/>
        </authorList>
    </citation>
    <scope>NUCLEOTIDE SEQUENCE [LARGE SCALE GENOMIC DNA]</scope>
    <source>
        <strain evidence="2 3">DSM 100320</strain>
    </source>
</reference>
<dbReference type="GO" id="GO:0004340">
    <property type="term" value="F:glucokinase activity"/>
    <property type="evidence" value="ECO:0007669"/>
    <property type="project" value="UniProtKB-EC"/>
</dbReference>
<protein>
    <submittedName>
        <fullName evidence="2">Glucokinase</fullName>
        <ecNumber evidence="2">2.7.1.2</ecNumber>
    </submittedName>
</protein>
<gene>
    <name evidence="2" type="primary">glkA</name>
    <name evidence="2" type="ORF">CLLI_10000</name>
</gene>
<dbReference type="InterPro" id="IPR043129">
    <property type="entry name" value="ATPase_NBD"/>
</dbReference>
<comment type="caution">
    <text evidence="2">The sequence shown here is derived from an EMBL/GenBank/DDBJ whole genome shotgun (WGS) entry which is preliminary data.</text>
</comment>
<dbReference type="PANTHER" id="PTHR18964:SF149">
    <property type="entry name" value="BIFUNCTIONAL UDP-N-ACETYLGLUCOSAMINE 2-EPIMERASE_N-ACETYLMANNOSAMINE KINASE"/>
    <property type="match status" value="1"/>
</dbReference>
<dbReference type="AlphaFoldDB" id="A0A2T0B5K3"/>
<dbReference type="Proteomes" id="UP000239706">
    <property type="component" value="Unassembled WGS sequence"/>
</dbReference>
<dbReference type="InterPro" id="IPR049874">
    <property type="entry name" value="ROK_cs"/>
</dbReference>
<dbReference type="RefSeq" id="WP_106063145.1">
    <property type="nucleotide sequence ID" value="NZ_PVXO01000030.1"/>
</dbReference>
<comment type="similarity">
    <text evidence="1">Belongs to the ROK (NagC/XylR) family.</text>
</comment>
<dbReference type="PANTHER" id="PTHR18964">
    <property type="entry name" value="ROK (REPRESSOR, ORF, KINASE) FAMILY"/>
    <property type="match status" value="1"/>
</dbReference>
<organism evidence="2 3">
    <name type="scientific">Clostridium liquoris</name>
    <dbReference type="NCBI Taxonomy" id="1289519"/>
    <lineage>
        <taxon>Bacteria</taxon>
        <taxon>Bacillati</taxon>
        <taxon>Bacillota</taxon>
        <taxon>Clostridia</taxon>
        <taxon>Eubacteriales</taxon>
        <taxon>Clostridiaceae</taxon>
        <taxon>Clostridium</taxon>
    </lineage>
</organism>
<evidence type="ECO:0000256" key="1">
    <source>
        <dbReference type="ARBA" id="ARBA00006479"/>
    </source>
</evidence>
<proteinExistence type="inferred from homology"/>
<keyword evidence="2" id="KW-0418">Kinase</keyword>
<dbReference type="Pfam" id="PF00480">
    <property type="entry name" value="ROK"/>
    <property type="match status" value="1"/>
</dbReference>